<dbReference type="Proteomes" id="UP000799537">
    <property type="component" value="Unassembled WGS sequence"/>
</dbReference>
<dbReference type="RefSeq" id="XP_033674574.1">
    <property type="nucleotide sequence ID" value="XM_033811000.1"/>
</dbReference>
<dbReference type="EMBL" id="ML993579">
    <property type="protein sequence ID" value="KAF2173685.1"/>
    <property type="molecule type" value="Genomic_DNA"/>
</dbReference>
<evidence type="ECO:0000256" key="1">
    <source>
        <dbReference type="SAM" id="MobiDB-lite"/>
    </source>
</evidence>
<evidence type="ECO:0000313" key="2">
    <source>
        <dbReference type="EMBL" id="KAF2173685.1"/>
    </source>
</evidence>
<feature type="region of interest" description="Disordered" evidence="1">
    <location>
        <begin position="139"/>
        <end position="171"/>
    </location>
</feature>
<accession>A0A6A6D3Q6</accession>
<keyword evidence="3" id="KW-1185">Reference proteome</keyword>
<protein>
    <submittedName>
        <fullName evidence="2">Uncharacterized protein</fullName>
    </submittedName>
</protein>
<reference evidence="2" key="1">
    <citation type="journal article" date="2020" name="Stud. Mycol.">
        <title>101 Dothideomycetes genomes: a test case for predicting lifestyles and emergence of pathogens.</title>
        <authorList>
            <person name="Haridas S."/>
            <person name="Albert R."/>
            <person name="Binder M."/>
            <person name="Bloem J."/>
            <person name="Labutti K."/>
            <person name="Salamov A."/>
            <person name="Andreopoulos B."/>
            <person name="Baker S."/>
            <person name="Barry K."/>
            <person name="Bills G."/>
            <person name="Bluhm B."/>
            <person name="Cannon C."/>
            <person name="Castanera R."/>
            <person name="Culley D."/>
            <person name="Daum C."/>
            <person name="Ezra D."/>
            <person name="Gonzalez J."/>
            <person name="Henrissat B."/>
            <person name="Kuo A."/>
            <person name="Liang C."/>
            <person name="Lipzen A."/>
            <person name="Lutzoni F."/>
            <person name="Magnuson J."/>
            <person name="Mondo S."/>
            <person name="Nolan M."/>
            <person name="Ohm R."/>
            <person name="Pangilinan J."/>
            <person name="Park H.-J."/>
            <person name="Ramirez L."/>
            <person name="Alfaro M."/>
            <person name="Sun H."/>
            <person name="Tritt A."/>
            <person name="Yoshinaga Y."/>
            <person name="Zwiers L.-H."/>
            <person name="Turgeon B."/>
            <person name="Goodwin S."/>
            <person name="Spatafora J."/>
            <person name="Crous P."/>
            <person name="Grigoriev I."/>
        </authorList>
    </citation>
    <scope>NUCLEOTIDE SEQUENCE</scope>
    <source>
        <strain evidence="2">ATCC 36951</strain>
    </source>
</reference>
<sequence>MGRAISSALGFCLAPCLKMKLTGPLPSVCSDGVVWLVNRPLRGTNIVFSPFTSHLPSSTIFNHSTFHASRHHLALSSLSTLSAPFIFIIVDRTAINEPRSTVLNHHYCRLHLALSLSPTTHAPSNNDTATSSAHKIIPSSHRAVHHQHPPPASTTSIHHQHPPPASISTSLHSAPAAILRPHSATRSLGPPLISKASINSEDTRYNRHMLDGDTLRRPSHVGQLVALVAAKMDEVDDRQGVNLCES</sequence>
<dbReference type="GeneID" id="54564272"/>
<evidence type="ECO:0000313" key="3">
    <source>
        <dbReference type="Proteomes" id="UP000799537"/>
    </source>
</evidence>
<dbReference type="AlphaFoldDB" id="A0A6A6D3Q6"/>
<name>A0A6A6D3Q6_ZASCE</name>
<organism evidence="2 3">
    <name type="scientific">Zasmidium cellare ATCC 36951</name>
    <dbReference type="NCBI Taxonomy" id="1080233"/>
    <lineage>
        <taxon>Eukaryota</taxon>
        <taxon>Fungi</taxon>
        <taxon>Dikarya</taxon>
        <taxon>Ascomycota</taxon>
        <taxon>Pezizomycotina</taxon>
        <taxon>Dothideomycetes</taxon>
        <taxon>Dothideomycetidae</taxon>
        <taxon>Mycosphaerellales</taxon>
        <taxon>Mycosphaerellaceae</taxon>
        <taxon>Zasmidium</taxon>
    </lineage>
</organism>
<proteinExistence type="predicted"/>
<gene>
    <name evidence="2" type="ORF">M409DRAFT_48625</name>
</gene>